<feature type="region of interest" description="Disordered" evidence="1">
    <location>
        <begin position="1"/>
        <end position="78"/>
    </location>
</feature>
<dbReference type="PATRIC" id="fig|123899.6.peg.234"/>
<protein>
    <submittedName>
        <fullName evidence="2">Uncharacterized protein</fullName>
    </submittedName>
</protein>
<name>A0A157RBH1_9BORD</name>
<dbReference type="AlphaFoldDB" id="A0A157RBH1"/>
<evidence type="ECO:0000256" key="1">
    <source>
        <dbReference type="SAM" id="MobiDB-lite"/>
    </source>
</evidence>
<dbReference type="RefSeq" id="WP_025516697.1">
    <property type="nucleotide sequence ID" value="NZ_CP016340.1"/>
</dbReference>
<reference evidence="2 3" key="1">
    <citation type="submission" date="2016-04" db="EMBL/GenBank/DDBJ databases">
        <authorList>
            <consortium name="Pathogen Informatics"/>
        </authorList>
    </citation>
    <scope>NUCLEOTIDE SEQUENCE [LARGE SCALE GENOMIC DNA]</scope>
    <source>
        <strain evidence="2 3">H044680328</strain>
    </source>
</reference>
<dbReference type="STRING" id="123899.SAMEA3906487_00250"/>
<dbReference type="KEGG" id="btrm:SAMEA390648700250"/>
<feature type="compositionally biased region" description="Pro residues" evidence="1">
    <location>
        <begin position="67"/>
        <end position="78"/>
    </location>
</feature>
<accession>A0A157RBH1</accession>
<dbReference type="Proteomes" id="UP000076825">
    <property type="component" value="Chromosome 1"/>
</dbReference>
<evidence type="ECO:0000313" key="3">
    <source>
        <dbReference type="Proteomes" id="UP000076825"/>
    </source>
</evidence>
<gene>
    <name evidence="2" type="ORF">SAMEA3906487_00250</name>
</gene>
<dbReference type="OrthoDB" id="8722685at2"/>
<sequence length="78" mass="8452">MTSPTRPRVGVSGAPGHEELREDSVERDLDEALMETFPASDPISITPEEDRPEPEIDEALKESFPASDPPAPAQPGKK</sequence>
<dbReference type="EMBL" id="LT546645">
    <property type="protein sequence ID" value="SAI66418.1"/>
    <property type="molecule type" value="Genomic_DNA"/>
</dbReference>
<keyword evidence="3" id="KW-1185">Reference proteome</keyword>
<evidence type="ECO:0000313" key="2">
    <source>
        <dbReference type="EMBL" id="SAI66418.1"/>
    </source>
</evidence>
<feature type="compositionally biased region" description="Basic and acidic residues" evidence="1">
    <location>
        <begin position="16"/>
        <end position="27"/>
    </location>
</feature>
<dbReference type="GeneID" id="56588336"/>
<proteinExistence type="predicted"/>
<organism evidence="2 3">
    <name type="scientific">Bordetella trematum</name>
    <dbReference type="NCBI Taxonomy" id="123899"/>
    <lineage>
        <taxon>Bacteria</taxon>
        <taxon>Pseudomonadati</taxon>
        <taxon>Pseudomonadota</taxon>
        <taxon>Betaproteobacteria</taxon>
        <taxon>Burkholderiales</taxon>
        <taxon>Alcaligenaceae</taxon>
        <taxon>Bordetella</taxon>
    </lineage>
</organism>